<dbReference type="PRINTS" id="PR00477">
    <property type="entry name" value="PHGLYCKINASE"/>
</dbReference>
<dbReference type="GO" id="GO:0005524">
    <property type="term" value="F:ATP binding"/>
    <property type="evidence" value="ECO:0007669"/>
    <property type="project" value="UniProtKB-KW"/>
</dbReference>
<evidence type="ECO:0000256" key="17">
    <source>
        <dbReference type="RuleBase" id="RU000696"/>
    </source>
</evidence>
<dbReference type="GO" id="GO:0046872">
    <property type="term" value="F:metal ion binding"/>
    <property type="evidence" value="ECO:0007669"/>
    <property type="project" value="UniProtKB-KW"/>
</dbReference>
<evidence type="ECO:0000256" key="7">
    <source>
        <dbReference type="ARBA" id="ARBA00022679"/>
    </source>
</evidence>
<evidence type="ECO:0000256" key="5">
    <source>
        <dbReference type="ARBA" id="ARBA00008982"/>
    </source>
</evidence>
<feature type="binding site" evidence="15">
    <location>
        <begin position="371"/>
        <end position="374"/>
    </location>
    <ligand>
        <name>ATP</name>
        <dbReference type="ChEBI" id="CHEBI:30616"/>
    </ligand>
</feature>
<reference evidence="18" key="1">
    <citation type="submission" date="2020-03" db="EMBL/GenBank/DDBJ databases">
        <title>Transcriptomic Profiling of the Digestive Tract of the Rat Flea, Xenopsylla cheopis, Following Blood Feeding and Infection with Yersinia pestis.</title>
        <authorList>
            <person name="Bland D.M."/>
            <person name="Martens C.A."/>
            <person name="Virtaneva K."/>
            <person name="Kanakabandi K."/>
            <person name="Long D."/>
            <person name="Rosenke R."/>
            <person name="Saturday G.A."/>
            <person name="Hoyt F.H."/>
            <person name="Bruno D.P."/>
            <person name="Ribeiro J.M.C."/>
            <person name="Hinnebusch J."/>
        </authorList>
    </citation>
    <scope>NUCLEOTIDE SEQUENCE</scope>
</reference>
<dbReference type="UniPathway" id="UPA00109">
    <property type="reaction ID" value="UER00185"/>
</dbReference>
<feature type="binding site" evidence="14">
    <location>
        <begin position="62"/>
        <end position="65"/>
    </location>
    <ligand>
        <name>substrate</name>
    </ligand>
</feature>
<evidence type="ECO:0000256" key="6">
    <source>
        <dbReference type="ARBA" id="ARBA00013061"/>
    </source>
</evidence>
<evidence type="ECO:0000256" key="8">
    <source>
        <dbReference type="ARBA" id="ARBA00022723"/>
    </source>
</evidence>
<dbReference type="FunFam" id="3.40.50.1260:FF:000031">
    <property type="entry name" value="Phosphoglycerate kinase 1"/>
    <property type="match status" value="1"/>
</dbReference>
<dbReference type="GO" id="GO:0043531">
    <property type="term" value="F:ADP binding"/>
    <property type="evidence" value="ECO:0007669"/>
    <property type="project" value="TreeGrafter"/>
</dbReference>
<dbReference type="GO" id="GO:0006096">
    <property type="term" value="P:glycolytic process"/>
    <property type="evidence" value="ECO:0007669"/>
    <property type="project" value="UniProtKB-UniPathway"/>
</dbReference>
<comment type="similarity">
    <text evidence="5 16">Belongs to the phosphoglycerate kinase family.</text>
</comment>
<comment type="pathway">
    <text evidence="4 16">Carbohydrate degradation; glycolysis; pyruvate from D-glyceraldehyde 3-phosphate: step 2/5.</text>
</comment>
<dbReference type="SUPFAM" id="SSF53748">
    <property type="entry name" value="Phosphoglycerate kinase"/>
    <property type="match status" value="1"/>
</dbReference>
<dbReference type="EC" id="2.7.2.3" evidence="6 16"/>
<dbReference type="EMBL" id="GIIL01004691">
    <property type="protein sequence ID" value="NOV48417.1"/>
    <property type="molecule type" value="Transcribed_RNA"/>
</dbReference>
<feature type="binding site" evidence="14">
    <location>
        <position position="169"/>
    </location>
    <ligand>
        <name>(2R)-3-phosphoglycerate</name>
        <dbReference type="ChEBI" id="CHEBI:58272"/>
    </ligand>
</feature>
<feature type="binding site" evidence="14">
    <location>
        <position position="121"/>
    </location>
    <ligand>
        <name>(2R)-3-phosphoglycerate</name>
        <dbReference type="ChEBI" id="CHEBI:58272"/>
    </ligand>
</feature>
<evidence type="ECO:0000256" key="14">
    <source>
        <dbReference type="PIRSR" id="PIRSR000724-1"/>
    </source>
</evidence>
<keyword evidence="9" id="KW-0547">Nucleotide-binding</keyword>
<dbReference type="CDD" id="cd00318">
    <property type="entry name" value="Phosphoglycerate_kinase"/>
    <property type="match status" value="1"/>
</dbReference>
<feature type="binding site" evidence="15">
    <location>
        <position position="218"/>
    </location>
    <ligand>
        <name>ATP</name>
        <dbReference type="ChEBI" id="CHEBI:30616"/>
    </ligand>
</feature>
<proteinExistence type="inferred from homology"/>
<keyword evidence="10 16" id="KW-0418">Kinase</keyword>
<evidence type="ECO:0000256" key="10">
    <source>
        <dbReference type="ARBA" id="ARBA00022777"/>
    </source>
</evidence>
<dbReference type="PROSITE" id="PS00111">
    <property type="entry name" value="PGLYCERATE_KINASE"/>
    <property type="match status" value="1"/>
</dbReference>
<comment type="subcellular location">
    <subcellularLocation>
        <location evidence="3">Cytoplasm</location>
    </subcellularLocation>
</comment>
<feature type="binding site" evidence="14">
    <location>
        <begin position="23"/>
        <end position="25"/>
    </location>
    <ligand>
        <name>substrate</name>
    </ligand>
</feature>
<dbReference type="Gene3D" id="3.40.50.1260">
    <property type="entry name" value="Phosphoglycerate kinase, N-terminal domain"/>
    <property type="match status" value="3"/>
</dbReference>
<evidence type="ECO:0000256" key="3">
    <source>
        <dbReference type="ARBA" id="ARBA00004496"/>
    </source>
</evidence>
<dbReference type="AlphaFoldDB" id="A0A6M2DUN0"/>
<organism evidence="18">
    <name type="scientific">Xenopsylla cheopis</name>
    <name type="common">Oriental rat flea</name>
    <name type="synonym">Pulex cheopis</name>
    <dbReference type="NCBI Taxonomy" id="163159"/>
    <lineage>
        <taxon>Eukaryota</taxon>
        <taxon>Metazoa</taxon>
        <taxon>Ecdysozoa</taxon>
        <taxon>Arthropoda</taxon>
        <taxon>Hexapoda</taxon>
        <taxon>Insecta</taxon>
        <taxon>Pterygota</taxon>
        <taxon>Neoptera</taxon>
        <taxon>Endopterygota</taxon>
        <taxon>Siphonaptera</taxon>
        <taxon>Pulicidae</taxon>
        <taxon>Xenopsyllinae</taxon>
        <taxon>Xenopsylla</taxon>
    </lineage>
</organism>
<comment type="cofactor">
    <cofactor evidence="2">
        <name>Mg(2+)</name>
        <dbReference type="ChEBI" id="CHEBI:18420"/>
    </cofactor>
</comment>
<dbReference type="InterPro" id="IPR015824">
    <property type="entry name" value="Phosphoglycerate_kinase_N"/>
</dbReference>
<comment type="subunit">
    <text evidence="17">Monomer.</text>
</comment>
<evidence type="ECO:0000313" key="18">
    <source>
        <dbReference type="EMBL" id="NOV48417.1"/>
    </source>
</evidence>
<dbReference type="PANTHER" id="PTHR11406:SF0">
    <property type="entry name" value="PHOSPHOGLYCERATE KINASE"/>
    <property type="match status" value="1"/>
</dbReference>
<evidence type="ECO:0000256" key="9">
    <source>
        <dbReference type="ARBA" id="ARBA00022741"/>
    </source>
</evidence>
<evidence type="ECO:0000256" key="13">
    <source>
        <dbReference type="ARBA" id="ARBA00023152"/>
    </source>
</evidence>
<dbReference type="GO" id="GO:0004618">
    <property type="term" value="F:phosphoglycerate kinase activity"/>
    <property type="evidence" value="ECO:0007669"/>
    <property type="project" value="UniProtKB-EC"/>
</dbReference>
<dbReference type="Pfam" id="PF00162">
    <property type="entry name" value="PGK"/>
    <property type="match status" value="1"/>
</dbReference>
<protein>
    <recommendedName>
        <fullName evidence="6 16">Phosphoglycerate kinase</fullName>
        <ecNumber evidence="6 16">2.7.2.3</ecNumber>
    </recommendedName>
</protein>
<dbReference type="InterPro" id="IPR001576">
    <property type="entry name" value="Phosphoglycerate_kinase"/>
</dbReference>
<dbReference type="InterPro" id="IPR015911">
    <property type="entry name" value="Phosphoglycerate_kinase_CS"/>
</dbReference>
<comment type="catalytic activity">
    <reaction evidence="1 16">
        <text>(2R)-3-phosphoglycerate + ATP = (2R)-3-phospho-glyceroyl phosphate + ADP</text>
        <dbReference type="Rhea" id="RHEA:14801"/>
        <dbReference type="ChEBI" id="CHEBI:30616"/>
        <dbReference type="ChEBI" id="CHEBI:57604"/>
        <dbReference type="ChEBI" id="CHEBI:58272"/>
        <dbReference type="ChEBI" id="CHEBI:456216"/>
        <dbReference type="EC" id="2.7.2.3"/>
    </reaction>
</comment>
<evidence type="ECO:0000256" key="12">
    <source>
        <dbReference type="ARBA" id="ARBA00022842"/>
    </source>
</evidence>
<dbReference type="GO" id="GO:0006094">
    <property type="term" value="P:gluconeogenesis"/>
    <property type="evidence" value="ECO:0007669"/>
    <property type="project" value="TreeGrafter"/>
</dbReference>
<name>A0A6M2DUN0_XENCH</name>
<keyword evidence="12" id="KW-0460">Magnesium</keyword>
<evidence type="ECO:0000256" key="4">
    <source>
        <dbReference type="ARBA" id="ARBA00004838"/>
    </source>
</evidence>
<evidence type="ECO:0000256" key="15">
    <source>
        <dbReference type="PIRSR" id="PIRSR000724-2"/>
    </source>
</evidence>
<evidence type="ECO:0000256" key="16">
    <source>
        <dbReference type="RuleBase" id="RU000532"/>
    </source>
</evidence>
<dbReference type="PANTHER" id="PTHR11406">
    <property type="entry name" value="PHOSPHOGLYCERATE KINASE"/>
    <property type="match status" value="1"/>
</dbReference>
<dbReference type="PIRSF" id="PIRSF000724">
    <property type="entry name" value="Pgk"/>
    <property type="match status" value="1"/>
</dbReference>
<keyword evidence="7 16" id="KW-0808">Transferase</keyword>
<accession>A0A6M2DUN0</accession>
<sequence length="415" mass="45105">MALNKLSIEDVKLEGKKVLIRMDFNVPLKNRVITNNQRIVAALDTIKYALNKNALCVILMSHLGRPDGLVKQEYSLKPVAEELRTLLNRDVLFLDDCVGERVVQECTNAKPGSIILLENLRFHIEEEGKGVDKSGNKVKANPDNIKQFRSSLTKLADIYINDAFGTAHRAHSSMLGEGFSVRAAGLLLNKELCYFAKALDCPPKPFLAILGGAKVADKIQLIENLLDKVDEMIIGGGMAYTFLKELKGMEIGSSLYDAEGAKIVHKLMEKAQKNNVKVHLPIDFVTANLFSENAKVGSADLTTGIKKPWLGLDIGPKSIDLFKDPVSRAKIIVWNGPAGVFEFDNFSKGTKALMDAVVEATTKGTVTIIGGGDTATCCAKWQTEHFVSHVSTGGGASLELLEGKVLPGVQALCDN</sequence>
<keyword evidence="13" id="KW-0324">Glycolysis</keyword>
<keyword evidence="8" id="KW-0479">Metal-binding</keyword>
<keyword evidence="11 15" id="KW-0067">ATP-binding</keyword>
<dbReference type="GO" id="GO:0005829">
    <property type="term" value="C:cytosol"/>
    <property type="evidence" value="ECO:0007669"/>
    <property type="project" value="TreeGrafter"/>
</dbReference>
<dbReference type="InterPro" id="IPR036043">
    <property type="entry name" value="Phosphoglycerate_kinase_sf"/>
</dbReference>
<dbReference type="FunFam" id="3.40.50.1260:FF:000019">
    <property type="entry name" value="Phosphoglycerate kinase 1"/>
    <property type="match status" value="1"/>
</dbReference>
<feature type="binding site" evidence="14">
    <location>
        <position position="38"/>
    </location>
    <ligand>
        <name>(2R)-3-phosphoglycerate</name>
        <dbReference type="ChEBI" id="CHEBI:58272"/>
    </ligand>
</feature>
<dbReference type="HAMAP" id="MF_00145">
    <property type="entry name" value="Phosphoglyc_kinase"/>
    <property type="match status" value="1"/>
</dbReference>
<feature type="binding site" evidence="15">
    <location>
        <position position="342"/>
    </location>
    <ligand>
        <name>ATP</name>
        <dbReference type="ChEBI" id="CHEBI:30616"/>
    </ligand>
</feature>
<evidence type="ECO:0000256" key="2">
    <source>
        <dbReference type="ARBA" id="ARBA00001946"/>
    </source>
</evidence>
<evidence type="ECO:0000256" key="11">
    <source>
        <dbReference type="ARBA" id="ARBA00022840"/>
    </source>
</evidence>
<evidence type="ECO:0000256" key="1">
    <source>
        <dbReference type="ARBA" id="ARBA00000642"/>
    </source>
</evidence>